<keyword evidence="2" id="KW-0201">Cytochrome c-type biogenesis</keyword>
<protein>
    <submittedName>
        <fullName evidence="6">Redoxin domain-containing protein</fullName>
    </submittedName>
</protein>
<reference evidence="6" key="1">
    <citation type="submission" date="2020-07" db="EMBL/GenBank/DDBJ databases">
        <title>Huge and variable diversity of episymbiotic CPR bacteria and DPANN archaea in groundwater ecosystems.</title>
        <authorList>
            <person name="He C.Y."/>
            <person name="Keren R."/>
            <person name="Whittaker M."/>
            <person name="Farag I.F."/>
            <person name="Doudna J."/>
            <person name="Cate J.H.D."/>
            <person name="Banfield J.F."/>
        </authorList>
    </citation>
    <scope>NUCLEOTIDE SEQUENCE</scope>
    <source>
        <strain evidence="6">NC_groundwater_1664_Pr3_B-0.1um_52_9</strain>
    </source>
</reference>
<evidence type="ECO:0000256" key="1">
    <source>
        <dbReference type="ARBA" id="ARBA00004196"/>
    </source>
</evidence>
<keyword evidence="3" id="KW-0676">Redox-active center</keyword>
<dbReference type="Gene3D" id="3.40.30.10">
    <property type="entry name" value="Glutaredoxin"/>
    <property type="match status" value="1"/>
</dbReference>
<evidence type="ECO:0000256" key="2">
    <source>
        <dbReference type="ARBA" id="ARBA00022748"/>
    </source>
</evidence>
<name>A0A9D6V0B3_9BACT</name>
<dbReference type="InterPro" id="IPR013740">
    <property type="entry name" value="Redoxin"/>
</dbReference>
<comment type="caution">
    <text evidence="6">The sequence shown here is derived from an EMBL/GenBank/DDBJ whole genome shotgun (WGS) entry which is preliminary data.</text>
</comment>
<evidence type="ECO:0000313" key="7">
    <source>
        <dbReference type="Proteomes" id="UP000807825"/>
    </source>
</evidence>
<dbReference type="Pfam" id="PF08534">
    <property type="entry name" value="Redoxin"/>
    <property type="match status" value="1"/>
</dbReference>
<dbReference type="PROSITE" id="PS00194">
    <property type="entry name" value="THIOREDOXIN_1"/>
    <property type="match status" value="1"/>
</dbReference>
<feature type="domain" description="Redoxin" evidence="5">
    <location>
        <begin position="55"/>
        <end position="153"/>
    </location>
</feature>
<evidence type="ECO:0000313" key="6">
    <source>
        <dbReference type="EMBL" id="MBI5248987.1"/>
    </source>
</evidence>
<dbReference type="SUPFAM" id="SSF52833">
    <property type="entry name" value="Thioredoxin-like"/>
    <property type="match status" value="1"/>
</dbReference>
<dbReference type="InterPro" id="IPR036249">
    <property type="entry name" value="Thioredoxin-like_sf"/>
</dbReference>
<proteinExistence type="predicted"/>
<organism evidence="6 7">
    <name type="scientific">Desulfomonile tiedjei</name>
    <dbReference type="NCBI Taxonomy" id="2358"/>
    <lineage>
        <taxon>Bacteria</taxon>
        <taxon>Pseudomonadati</taxon>
        <taxon>Thermodesulfobacteriota</taxon>
        <taxon>Desulfomonilia</taxon>
        <taxon>Desulfomonilales</taxon>
        <taxon>Desulfomonilaceae</taxon>
        <taxon>Desulfomonile</taxon>
    </lineage>
</organism>
<dbReference type="AlphaFoldDB" id="A0A9D6V0B3"/>
<dbReference type="Proteomes" id="UP000807825">
    <property type="component" value="Unassembled WGS sequence"/>
</dbReference>
<sequence>MARIHVCIGLLVCFLFAGTASDAFSVDSAALAILELPVPKSPDARKYLGISKSGNFRVSEITSEVVIVEVFSMYCPYCQADALNVNELYKLIESDPALKRRIRMIGIGTGNTPFEVEVFRKKYDVKFPLFPDEGFSVQKISSEPIRTPTFITLRRKADKSFTILDTHIGETKEAGAFLKKILDGVNRK</sequence>
<evidence type="ECO:0000259" key="5">
    <source>
        <dbReference type="Pfam" id="PF08534"/>
    </source>
</evidence>
<accession>A0A9D6V0B3</accession>
<evidence type="ECO:0000256" key="3">
    <source>
        <dbReference type="ARBA" id="ARBA00023284"/>
    </source>
</evidence>
<dbReference type="EMBL" id="JACRDE010000167">
    <property type="protein sequence ID" value="MBI5248987.1"/>
    <property type="molecule type" value="Genomic_DNA"/>
</dbReference>
<feature type="chain" id="PRO_5038394887" evidence="4">
    <location>
        <begin position="26"/>
        <end position="188"/>
    </location>
</feature>
<gene>
    <name evidence="6" type="ORF">HY912_05780</name>
</gene>
<dbReference type="GO" id="GO:0016491">
    <property type="term" value="F:oxidoreductase activity"/>
    <property type="evidence" value="ECO:0007669"/>
    <property type="project" value="InterPro"/>
</dbReference>
<comment type="subcellular location">
    <subcellularLocation>
        <location evidence="1">Cell envelope</location>
    </subcellularLocation>
</comment>
<keyword evidence="4" id="KW-0732">Signal</keyword>
<dbReference type="GO" id="GO:0030313">
    <property type="term" value="C:cell envelope"/>
    <property type="evidence" value="ECO:0007669"/>
    <property type="project" value="UniProtKB-SubCell"/>
</dbReference>
<feature type="signal peptide" evidence="4">
    <location>
        <begin position="1"/>
        <end position="25"/>
    </location>
</feature>
<dbReference type="GO" id="GO:0017004">
    <property type="term" value="P:cytochrome complex assembly"/>
    <property type="evidence" value="ECO:0007669"/>
    <property type="project" value="UniProtKB-KW"/>
</dbReference>
<dbReference type="InterPro" id="IPR017937">
    <property type="entry name" value="Thioredoxin_CS"/>
</dbReference>
<evidence type="ECO:0000256" key="4">
    <source>
        <dbReference type="SAM" id="SignalP"/>
    </source>
</evidence>